<dbReference type="Pfam" id="PF02464">
    <property type="entry name" value="CinA"/>
    <property type="match status" value="1"/>
</dbReference>
<evidence type="ECO:0000256" key="1">
    <source>
        <dbReference type="HAMAP-Rule" id="MF_00226"/>
    </source>
</evidence>
<protein>
    <recommendedName>
        <fullName evidence="1">Putative competence-damage inducible protein</fullName>
    </recommendedName>
</protein>
<dbReference type="NCBIfam" id="TIGR00200">
    <property type="entry name" value="cinA_nterm"/>
    <property type="match status" value="1"/>
</dbReference>
<dbReference type="PANTHER" id="PTHR13939">
    <property type="entry name" value="NICOTINAMIDE-NUCLEOTIDE AMIDOHYDROLASE PNCC"/>
    <property type="match status" value="1"/>
</dbReference>
<dbReference type="PIRSF" id="PIRSF006728">
    <property type="entry name" value="CinA"/>
    <property type="match status" value="1"/>
</dbReference>
<dbReference type="Pfam" id="PF18146">
    <property type="entry name" value="CinA_KH"/>
    <property type="match status" value="1"/>
</dbReference>
<dbReference type="CDD" id="cd00885">
    <property type="entry name" value="cinA"/>
    <property type="match status" value="1"/>
</dbReference>
<comment type="similarity">
    <text evidence="1">Belongs to the CinA family.</text>
</comment>
<dbReference type="SMART" id="SM00852">
    <property type="entry name" value="MoCF_biosynth"/>
    <property type="match status" value="1"/>
</dbReference>
<reference evidence="3" key="2">
    <citation type="submission" date="2021-04" db="EMBL/GenBank/DDBJ databases">
        <authorList>
            <person name="Gilroy R."/>
        </authorList>
    </citation>
    <scope>NUCLEOTIDE SEQUENCE</scope>
    <source>
        <strain evidence="3">5790</strain>
    </source>
</reference>
<dbReference type="InterPro" id="IPR008136">
    <property type="entry name" value="CinA_C"/>
</dbReference>
<reference evidence="3" key="1">
    <citation type="journal article" date="2021" name="PeerJ">
        <title>Extensive microbial diversity within the chicken gut microbiome revealed by metagenomics and culture.</title>
        <authorList>
            <person name="Gilroy R."/>
            <person name="Ravi A."/>
            <person name="Getino M."/>
            <person name="Pursley I."/>
            <person name="Horton D.L."/>
            <person name="Alikhan N.F."/>
            <person name="Baker D."/>
            <person name="Gharbi K."/>
            <person name="Hall N."/>
            <person name="Watson M."/>
            <person name="Adriaenssens E.M."/>
            <person name="Foster-Nyarko E."/>
            <person name="Jarju S."/>
            <person name="Secka A."/>
            <person name="Antonio M."/>
            <person name="Oren A."/>
            <person name="Chaudhuri R.R."/>
            <person name="La Ragione R."/>
            <person name="Hildebrand F."/>
            <person name="Pallen M.J."/>
        </authorList>
    </citation>
    <scope>NUCLEOTIDE SEQUENCE</scope>
    <source>
        <strain evidence="3">5790</strain>
    </source>
</reference>
<dbReference type="InterPro" id="IPR050101">
    <property type="entry name" value="CinA"/>
</dbReference>
<dbReference type="SUPFAM" id="SSF53218">
    <property type="entry name" value="Molybdenum cofactor biosynthesis proteins"/>
    <property type="match status" value="1"/>
</dbReference>
<dbReference type="SUPFAM" id="SSF142433">
    <property type="entry name" value="CinA-like"/>
    <property type="match status" value="1"/>
</dbReference>
<dbReference type="NCBIfam" id="NF001813">
    <property type="entry name" value="PRK00549.1"/>
    <property type="match status" value="1"/>
</dbReference>
<dbReference type="HAMAP" id="MF_00226_B">
    <property type="entry name" value="CinA_B"/>
    <property type="match status" value="1"/>
</dbReference>
<sequence length="410" mass="43585">MTFEIISVGTELLLGSILNTNAQYLSRALSELGFDVYYTTAVGDNSGRLRAALEAASKRADAVITTGGLGPTEDDLTKETIAEFCNLRCVMDEKSLRRIEERFSSGHMYMPKSNMKQAELPEGCIILENDNGTAPGAVVESGGKIFIMLPGPPSEMKPMFESKVKPYLRKFSSGVIRSKTVKVFGLGESAVDEMLGDLIKSSKNPSVAPYAKPGQVELRITAKADTDDKARAMIEPVYKKICEILGDKVYGTGIDNSLEKTAVEALIKRGLSVTCAESCTGGMVAQKITSVPGASECFLGGVVTYSNSEKMRLLGVRAETLERYGAVSEQTALEMSAGARAAAGADIAVSTTGIAGPGGGTDEKPVGLVYVSVCSESCHKAIKLNLTGGRDAVRERASLHALDLIRREAT</sequence>
<dbReference type="Pfam" id="PF00994">
    <property type="entry name" value="MoCF_biosynth"/>
    <property type="match status" value="1"/>
</dbReference>
<organism evidence="3 4">
    <name type="scientific">Candidatus Monoglobus merdigallinarum</name>
    <dbReference type="NCBI Taxonomy" id="2838698"/>
    <lineage>
        <taxon>Bacteria</taxon>
        <taxon>Bacillati</taxon>
        <taxon>Bacillota</taxon>
        <taxon>Clostridia</taxon>
        <taxon>Monoglobales</taxon>
        <taxon>Monoglobaceae</taxon>
        <taxon>Monoglobus</taxon>
    </lineage>
</organism>
<dbReference type="InterPro" id="IPR008135">
    <property type="entry name" value="Competence-induced_CinA"/>
</dbReference>
<dbReference type="Gene3D" id="3.30.70.2860">
    <property type="match status" value="1"/>
</dbReference>
<feature type="domain" description="MoaB/Mog" evidence="2">
    <location>
        <begin position="4"/>
        <end position="170"/>
    </location>
</feature>
<dbReference type="PANTHER" id="PTHR13939:SF0">
    <property type="entry name" value="NMN AMIDOHYDROLASE-LIKE PROTEIN YFAY"/>
    <property type="match status" value="1"/>
</dbReference>
<dbReference type="AlphaFoldDB" id="A0A9D1PST1"/>
<dbReference type="InterPro" id="IPR041424">
    <property type="entry name" value="CinA_KH"/>
</dbReference>
<evidence type="ECO:0000313" key="3">
    <source>
        <dbReference type="EMBL" id="HIV86279.1"/>
    </source>
</evidence>
<gene>
    <name evidence="1" type="primary">cinA</name>
    <name evidence="3" type="ORF">H9900_05660</name>
</gene>
<evidence type="ECO:0000313" key="4">
    <source>
        <dbReference type="Proteomes" id="UP000824162"/>
    </source>
</evidence>
<name>A0A9D1PST1_9FIRM</name>
<accession>A0A9D1PST1</accession>
<dbReference type="Proteomes" id="UP000824162">
    <property type="component" value="Unassembled WGS sequence"/>
</dbReference>
<evidence type="ECO:0000259" key="2">
    <source>
        <dbReference type="SMART" id="SM00852"/>
    </source>
</evidence>
<dbReference type="Gene3D" id="3.90.950.20">
    <property type="entry name" value="CinA-like"/>
    <property type="match status" value="1"/>
</dbReference>
<dbReference type="EMBL" id="DXIJ01000118">
    <property type="protein sequence ID" value="HIV86279.1"/>
    <property type="molecule type" value="Genomic_DNA"/>
</dbReference>
<dbReference type="Gene3D" id="3.40.980.10">
    <property type="entry name" value="MoaB/Mog-like domain"/>
    <property type="match status" value="1"/>
</dbReference>
<proteinExistence type="inferred from homology"/>
<comment type="caution">
    <text evidence="3">The sequence shown here is derived from an EMBL/GenBank/DDBJ whole genome shotgun (WGS) entry which is preliminary data.</text>
</comment>
<dbReference type="NCBIfam" id="TIGR00199">
    <property type="entry name" value="PncC_domain"/>
    <property type="match status" value="1"/>
</dbReference>
<dbReference type="InterPro" id="IPR036425">
    <property type="entry name" value="MoaB/Mog-like_dom_sf"/>
</dbReference>
<dbReference type="InterPro" id="IPR001453">
    <property type="entry name" value="MoaB/Mog_dom"/>
</dbReference>
<dbReference type="NCBIfam" id="TIGR00177">
    <property type="entry name" value="molyb_syn"/>
    <property type="match status" value="1"/>
</dbReference>
<dbReference type="InterPro" id="IPR036653">
    <property type="entry name" value="CinA-like_C"/>
</dbReference>